<keyword evidence="2 4" id="KW-0812">Transmembrane</keyword>
<dbReference type="PROSITE" id="PS50920">
    <property type="entry name" value="SOLCAR"/>
    <property type="match status" value="1"/>
</dbReference>
<evidence type="ECO:0000256" key="2">
    <source>
        <dbReference type="ARBA" id="ARBA00022692"/>
    </source>
</evidence>
<dbReference type="InterPro" id="IPR018108">
    <property type="entry name" value="MCP_transmembrane"/>
</dbReference>
<evidence type="ECO:0000313" key="5">
    <source>
        <dbReference type="EMBL" id="GMH03786.1"/>
    </source>
</evidence>
<gene>
    <name evidence="5" type="ORF">Nepgr_005625</name>
</gene>
<organism evidence="5 6">
    <name type="scientific">Nepenthes gracilis</name>
    <name type="common">Slender pitcher plant</name>
    <dbReference type="NCBI Taxonomy" id="150966"/>
    <lineage>
        <taxon>Eukaryota</taxon>
        <taxon>Viridiplantae</taxon>
        <taxon>Streptophyta</taxon>
        <taxon>Embryophyta</taxon>
        <taxon>Tracheophyta</taxon>
        <taxon>Spermatophyta</taxon>
        <taxon>Magnoliopsida</taxon>
        <taxon>eudicotyledons</taxon>
        <taxon>Gunneridae</taxon>
        <taxon>Pentapetalae</taxon>
        <taxon>Caryophyllales</taxon>
        <taxon>Nepenthaceae</taxon>
        <taxon>Nepenthes</taxon>
    </lineage>
</organism>
<dbReference type="Gene3D" id="1.50.40.10">
    <property type="entry name" value="Mitochondrial carrier domain"/>
    <property type="match status" value="1"/>
</dbReference>
<feature type="repeat" description="Solcar" evidence="4">
    <location>
        <begin position="67"/>
        <end position="103"/>
    </location>
</feature>
<name>A0AAD3S3V4_NEPGR</name>
<evidence type="ECO:0000256" key="4">
    <source>
        <dbReference type="PROSITE-ProRule" id="PRU00282"/>
    </source>
</evidence>
<dbReference type="Proteomes" id="UP001279734">
    <property type="component" value="Unassembled WGS sequence"/>
</dbReference>
<proteinExistence type="predicted"/>
<accession>A0AAD3S3V4</accession>
<dbReference type="GO" id="GO:0016020">
    <property type="term" value="C:membrane"/>
    <property type="evidence" value="ECO:0007669"/>
    <property type="project" value="UniProtKB-SubCell"/>
</dbReference>
<keyword evidence="3 4" id="KW-0472">Membrane</keyword>
<reference evidence="5" key="1">
    <citation type="submission" date="2023-05" db="EMBL/GenBank/DDBJ databases">
        <title>Nepenthes gracilis genome sequencing.</title>
        <authorList>
            <person name="Fukushima K."/>
        </authorList>
    </citation>
    <scope>NUCLEOTIDE SEQUENCE</scope>
    <source>
        <strain evidence="5">SING2019-196</strain>
    </source>
</reference>
<dbReference type="AlphaFoldDB" id="A0AAD3S3V4"/>
<dbReference type="SUPFAM" id="SSF103506">
    <property type="entry name" value="Mitochondrial carrier"/>
    <property type="match status" value="1"/>
</dbReference>
<keyword evidence="6" id="KW-1185">Reference proteome</keyword>
<sequence length="103" mass="11092">MRSGADAFTEIRKNRRNCMEDLGCDLVCILLCCSASCVRCTQCVTQDIKVIKGSENGAVAYRHGSKAVMAVKGLNEAMAGGVSALITMPLDTLKTRLQGFDME</sequence>
<dbReference type="EMBL" id="BSYO01000004">
    <property type="protein sequence ID" value="GMH03786.1"/>
    <property type="molecule type" value="Genomic_DNA"/>
</dbReference>
<comment type="subcellular location">
    <subcellularLocation>
        <location evidence="1">Membrane</location>
        <topology evidence="1">Multi-pass membrane protein</topology>
    </subcellularLocation>
</comment>
<evidence type="ECO:0000256" key="3">
    <source>
        <dbReference type="ARBA" id="ARBA00023136"/>
    </source>
</evidence>
<evidence type="ECO:0000256" key="1">
    <source>
        <dbReference type="ARBA" id="ARBA00004141"/>
    </source>
</evidence>
<comment type="caution">
    <text evidence="5">The sequence shown here is derived from an EMBL/GenBank/DDBJ whole genome shotgun (WGS) entry which is preliminary data.</text>
</comment>
<evidence type="ECO:0000313" key="6">
    <source>
        <dbReference type="Proteomes" id="UP001279734"/>
    </source>
</evidence>
<protein>
    <submittedName>
        <fullName evidence="5">Uncharacterized protein</fullName>
    </submittedName>
</protein>
<dbReference type="InterPro" id="IPR023395">
    <property type="entry name" value="MCP_dom_sf"/>
</dbReference>